<dbReference type="SMART" id="SM00283">
    <property type="entry name" value="MA"/>
    <property type="match status" value="1"/>
</dbReference>
<dbReference type="InterPro" id="IPR003660">
    <property type="entry name" value="HAMP_dom"/>
</dbReference>
<feature type="coiled-coil region" evidence="7">
    <location>
        <begin position="455"/>
        <end position="492"/>
    </location>
</feature>
<dbReference type="InterPro" id="IPR004089">
    <property type="entry name" value="MCPsignal_dom"/>
</dbReference>
<feature type="coiled-coil region" evidence="7">
    <location>
        <begin position="242"/>
        <end position="269"/>
    </location>
</feature>
<dbReference type="Pfam" id="PF00015">
    <property type="entry name" value="MCPsignal"/>
    <property type="match status" value="1"/>
</dbReference>
<dbReference type="Proteomes" id="UP000523528">
    <property type="component" value="Unassembled WGS sequence"/>
</dbReference>
<dbReference type="SMART" id="SM00304">
    <property type="entry name" value="HAMP"/>
    <property type="match status" value="1"/>
</dbReference>
<dbReference type="GO" id="GO:0005886">
    <property type="term" value="C:plasma membrane"/>
    <property type="evidence" value="ECO:0007669"/>
    <property type="project" value="UniProtKB-SubCell"/>
</dbReference>
<evidence type="ECO:0000256" key="2">
    <source>
        <dbReference type="ARBA" id="ARBA00022475"/>
    </source>
</evidence>
<evidence type="ECO:0000256" key="8">
    <source>
        <dbReference type="SAM" id="Phobius"/>
    </source>
</evidence>
<keyword evidence="12" id="KW-1185">Reference proteome</keyword>
<proteinExistence type="inferred from homology"/>
<sequence length="523" mass="59535">MYKRLINHRFNVITKTYEMVTIFYEERKDILTYLLLKDNDFLTSYEEKRRLFYTSYEQINSMLSTSESKAIVNQLQQLEYEYFQLVQQFLRTTNKLEQSNVIQKLQKTGSLFLQTAEQMLQRQKKLLVTDQKHIEHYMRQTYIISLTSITSLVLLGGIASFLVSRQIAQPILLVSDELQRVAKQDLSSPPLLVKTKDETRHMIESINRMKMHLKETIQTMKEVSIQVASQAEQFTASAEQSTQSAEKATEMAEQTYAKAEQQLRMLEEVNHSLHEFAIGMNQIAENSGDLLTSAERAYESVSKGKHAIQAVSTQANEVRVAMFTTKTLVESLESHSETIGKITNVITAIAEQTNLLALNAAIEAARAGEHGKGFTVVADEVRKLSEQSKDAAKEIEMMLEKIKIETKKVSKAMEQNTQKLTDSTIYYEQTEQSFYAINESVEQVFSKIQTTSAAIEQMTAVSNELTQTMKQLKQLSQQVMQKSKENAVTAEEQLAMNEQISSAAQLLAKLGDQLRSTVESFRM</sequence>
<keyword evidence="8" id="KW-0812">Transmembrane</keyword>
<evidence type="ECO:0000313" key="12">
    <source>
        <dbReference type="Proteomes" id="UP000523528"/>
    </source>
</evidence>
<evidence type="ECO:0000256" key="6">
    <source>
        <dbReference type="PROSITE-ProRule" id="PRU00284"/>
    </source>
</evidence>
<evidence type="ECO:0000256" key="1">
    <source>
        <dbReference type="ARBA" id="ARBA00004236"/>
    </source>
</evidence>
<evidence type="ECO:0000256" key="4">
    <source>
        <dbReference type="ARBA" id="ARBA00023224"/>
    </source>
</evidence>
<gene>
    <name evidence="11" type="ORF">HNQ82_001653</name>
</gene>
<evidence type="ECO:0000259" key="10">
    <source>
        <dbReference type="PROSITE" id="PS50885"/>
    </source>
</evidence>
<feature type="domain" description="HAMP" evidence="10">
    <location>
        <begin position="165"/>
        <end position="218"/>
    </location>
</feature>
<dbReference type="Pfam" id="PF00672">
    <property type="entry name" value="HAMP"/>
    <property type="match status" value="1"/>
</dbReference>
<keyword evidence="4 6" id="KW-0807">Transducer</keyword>
<dbReference type="CDD" id="cd11386">
    <property type="entry name" value="MCP_signal"/>
    <property type="match status" value="1"/>
</dbReference>
<dbReference type="SUPFAM" id="SSF58104">
    <property type="entry name" value="Methyl-accepting chemotaxis protein (MCP) signaling domain"/>
    <property type="match status" value="1"/>
</dbReference>
<dbReference type="PANTHER" id="PTHR32089">
    <property type="entry name" value="METHYL-ACCEPTING CHEMOTAXIS PROTEIN MCPB"/>
    <property type="match status" value="1"/>
</dbReference>
<dbReference type="GO" id="GO:0007165">
    <property type="term" value="P:signal transduction"/>
    <property type="evidence" value="ECO:0007669"/>
    <property type="project" value="UniProtKB-KW"/>
</dbReference>
<feature type="domain" description="Methyl-accepting transducer" evidence="9">
    <location>
        <begin position="237"/>
        <end position="473"/>
    </location>
</feature>
<reference evidence="11 12" key="1">
    <citation type="submission" date="2020-08" db="EMBL/GenBank/DDBJ databases">
        <title>Genomic Encyclopedia of Type Strains, Phase IV (KMG-IV): sequencing the most valuable type-strain genomes for metagenomic binning, comparative biology and taxonomic classification.</title>
        <authorList>
            <person name="Goeker M."/>
        </authorList>
    </citation>
    <scope>NUCLEOTIDE SEQUENCE [LARGE SCALE GENOMIC DNA]</scope>
    <source>
        <strain evidence="11 12">DSM 23211</strain>
    </source>
</reference>
<name>A0A7X0D9M7_9BACL</name>
<feature type="transmembrane region" description="Helical" evidence="8">
    <location>
        <begin position="142"/>
        <end position="163"/>
    </location>
</feature>
<dbReference type="PANTHER" id="PTHR32089:SF112">
    <property type="entry name" value="LYSOZYME-LIKE PROTEIN-RELATED"/>
    <property type="match status" value="1"/>
</dbReference>
<comment type="similarity">
    <text evidence="5">Belongs to the methyl-accepting chemotaxis (MCP) protein family.</text>
</comment>
<dbReference type="Gene3D" id="6.10.340.10">
    <property type="match status" value="1"/>
</dbReference>
<protein>
    <submittedName>
        <fullName evidence="11">Methyl-accepting chemotaxis protein</fullName>
    </submittedName>
</protein>
<keyword evidence="7" id="KW-0175">Coiled coil</keyword>
<dbReference type="EMBL" id="JACHES010000006">
    <property type="protein sequence ID" value="MBB6176823.1"/>
    <property type="molecule type" value="Genomic_DNA"/>
</dbReference>
<dbReference type="PROSITE" id="PS50885">
    <property type="entry name" value="HAMP"/>
    <property type="match status" value="1"/>
</dbReference>
<evidence type="ECO:0000256" key="7">
    <source>
        <dbReference type="SAM" id="Coils"/>
    </source>
</evidence>
<evidence type="ECO:0000256" key="3">
    <source>
        <dbReference type="ARBA" id="ARBA00023136"/>
    </source>
</evidence>
<keyword evidence="3 8" id="KW-0472">Membrane</keyword>
<dbReference type="PROSITE" id="PS50111">
    <property type="entry name" value="CHEMOTAXIS_TRANSDUC_2"/>
    <property type="match status" value="1"/>
</dbReference>
<keyword evidence="8" id="KW-1133">Transmembrane helix</keyword>
<evidence type="ECO:0000259" key="9">
    <source>
        <dbReference type="PROSITE" id="PS50111"/>
    </source>
</evidence>
<accession>A0A7X0D9M7</accession>
<comment type="subcellular location">
    <subcellularLocation>
        <location evidence="1">Cell membrane</location>
    </subcellularLocation>
</comment>
<dbReference type="Gene3D" id="1.10.287.950">
    <property type="entry name" value="Methyl-accepting chemotaxis protein"/>
    <property type="match status" value="1"/>
</dbReference>
<comment type="caution">
    <text evidence="11">The sequence shown here is derived from an EMBL/GenBank/DDBJ whole genome shotgun (WGS) entry which is preliminary data.</text>
</comment>
<organism evidence="11 12">
    <name type="scientific">Anoxybacillus tengchongensis</name>
    <dbReference type="NCBI Taxonomy" id="576944"/>
    <lineage>
        <taxon>Bacteria</taxon>
        <taxon>Bacillati</taxon>
        <taxon>Bacillota</taxon>
        <taxon>Bacilli</taxon>
        <taxon>Bacillales</taxon>
        <taxon>Anoxybacillaceae</taxon>
        <taxon>Anoxybacillus</taxon>
    </lineage>
</organism>
<keyword evidence="2" id="KW-1003">Cell membrane</keyword>
<dbReference type="AlphaFoldDB" id="A0A7X0D9M7"/>
<evidence type="ECO:0000313" key="11">
    <source>
        <dbReference type="EMBL" id="MBB6176823.1"/>
    </source>
</evidence>
<evidence type="ECO:0000256" key="5">
    <source>
        <dbReference type="ARBA" id="ARBA00029447"/>
    </source>
</evidence>